<reference evidence="7" key="1">
    <citation type="submission" date="2019-06" db="EMBL/GenBank/DDBJ databases">
        <title>The complete genome of Emcibacter congregatus ZYLT.</title>
        <authorList>
            <person name="Zhao Z."/>
        </authorList>
    </citation>
    <scope>NUCLEOTIDE SEQUENCE [LARGE SCALE GENOMIC DNA]</scope>
    <source>
        <strain evidence="7">MCCC 1A06723</strain>
    </source>
</reference>
<organism evidence="6 7">
    <name type="scientific">Emcibacter nanhaiensis</name>
    <dbReference type="NCBI Taxonomy" id="1505037"/>
    <lineage>
        <taxon>Bacteria</taxon>
        <taxon>Pseudomonadati</taxon>
        <taxon>Pseudomonadota</taxon>
        <taxon>Alphaproteobacteria</taxon>
        <taxon>Emcibacterales</taxon>
        <taxon>Emcibacteraceae</taxon>
        <taxon>Emcibacter</taxon>
    </lineage>
</organism>
<accession>A0A501PHU3</accession>
<sequence length="158" mass="17345">MTGKDLSFHVCGVETASLLAELHGLGFEHTPERAWSIEEFNTLLAMPGVFGLVAMLGDDPAGFLLVRQVVDEAEILTITVRPDYRRQGLAGRLLGQLKAMLRDGGKTEKLFLEVREDNKAARALYTRQGFEKIGLRENYYSGQNGGALDAILMACTLS</sequence>
<dbReference type="InterPro" id="IPR006464">
    <property type="entry name" value="AcTrfase_RimI/Ard1"/>
</dbReference>
<dbReference type="Proteomes" id="UP000319148">
    <property type="component" value="Unassembled WGS sequence"/>
</dbReference>
<keyword evidence="7" id="KW-1185">Reference proteome</keyword>
<proteinExistence type="inferred from homology"/>
<dbReference type="GO" id="GO:0008080">
    <property type="term" value="F:N-acetyltransferase activity"/>
    <property type="evidence" value="ECO:0007669"/>
    <property type="project" value="InterPro"/>
</dbReference>
<evidence type="ECO:0000256" key="2">
    <source>
        <dbReference type="ARBA" id="ARBA00022490"/>
    </source>
</evidence>
<evidence type="ECO:0000313" key="7">
    <source>
        <dbReference type="Proteomes" id="UP000319148"/>
    </source>
</evidence>
<evidence type="ECO:0000313" key="6">
    <source>
        <dbReference type="EMBL" id="TPD59765.1"/>
    </source>
</evidence>
<dbReference type="PANTHER" id="PTHR43420:SF44">
    <property type="entry name" value="ACETYLTRANSFERASE YPEA"/>
    <property type="match status" value="1"/>
</dbReference>
<dbReference type="InterPro" id="IPR050680">
    <property type="entry name" value="YpeA/RimI_acetyltransf"/>
</dbReference>
<evidence type="ECO:0000256" key="3">
    <source>
        <dbReference type="ARBA" id="ARBA00022679"/>
    </source>
</evidence>
<dbReference type="Pfam" id="PF00583">
    <property type="entry name" value="Acetyltransf_1"/>
    <property type="match status" value="1"/>
</dbReference>
<keyword evidence="4" id="KW-0012">Acyltransferase</keyword>
<dbReference type="SUPFAM" id="SSF55729">
    <property type="entry name" value="Acyl-CoA N-acyltransferases (Nat)"/>
    <property type="match status" value="1"/>
</dbReference>
<protein>
    <submittedName>
        <fullName evidence="6">Ribosomal-protein-alanine N-acetyltransferase</fullName>
    </submittedName>
</protein>
<keyword evidence="3 6" id="KW-0808">Transferase</keyword>
<evidence type="ECO:0000259" key="5">
    <source>
        <dbReference type="PROSITE" id="PS51186"/>
    </source>
</evidence>
<comment type="caution">
    <text evidence="6">The sequence shown here is derived from an EMBL/GenBank/DDBJ whole genome shotgun (WGS) entry which is preliminary data.</text>
</comment>
<dbReference type="Gene3D" id="3.40.630.30">
    <property type="match status" value="1"/>
</dbReference>
<dbReference type="RefSeq" id="WP_139940737.1">
    <property type="nucleotide sequence ID" value="NZ_JBHSYP010000006.1"/>
</dbReference>
<dbReference type="CDD" id="cd04301">
    <property type="entry name" value="NAT_SF"/>
    <property type="match status" value="1"/>
</dbReference>
<name>A0A501PHU3_9PROT</name>
<keyword evidence="2" id="KW-0963">Cytoplasm</keyword>
<evidence type="ECO:0000256" key="4">
    <source>
        <dbReference type="ARBA" id="ARBA00023315"/>
    </source>
</evidence>
<dbReference type="PROSITE" id="PS51186">
    <property type="entry name" value="GNAT"/>
    <property type="match status" value="1"/>
</dbReference>
<dbReference type="EMBL" id="VFIY01000010">
    <property type="protein sequence ID" value="TPD59765.1"/>
    <property type="molecule type" value="Genomic_DNA"/>
</dbReference>
<dbReference type="OrthoDB" id="9804026at2"/>
<dbReference type="InterPro" id="IPR016181">
    <property type="entry name" value="Acyl_CoA_acyltransferase"/>
</dbReference>
<dbReference type="PANTHER" id="PTHR43420">
    <property type="entry name" value="ACETYLTRANSFERASE"/>
    <property type="match status" value="1"/>
</dbReference>
<gene>
    <name evidence="6" type="primary">rimI</name>
    <name evidence="6" type="ORF">FIV46_09745</name>
</gene>
<comment type="similarity">
    <text evidence="1">Belongs to the acetyltransferase family. RimI subfamily.</text>
</comment>
<dbReference type="InterPro" id="IPR000182">
    <property type="entry name" value="GNAT_dom"/>
</dbReference>
<dbReference type="AlphaFoldDB" id="A0A501PHU3"/>
<dbReference type="NCBIfam" id="TIGR01575">
    <property type="entry name" value="rimI"/>
    <property type="match status" value="1"/>
</dbReference>
<feature type="domain" description="N-acetyltransferase" evidence="5">
    <location>
        <begin position="6"/>
        <end position="158"/>
    </location>
</feature>
<evidence type="ECO:0000256" key="1">
    <source>
        <dbReference type="ARBA" id="ARBA00005395"/>
    </source>
</evidence>